<dbReference type="Pfam" id="PF00691">
    <property type="entry name" value="OmpA"/>
    <property type="match status" value="1"/>
</dbReference>
<gene>
    <name evidence="5" type="primary">icmH</name>
    <name evidence="5" type="ORF">VSS37_09860</name>
</gene>
<evidence type="ECO:0000259" key="4">
    <source>
        <dbReference type="PROSITE" id="PS51123"/>
    </source>
</evidence>
<dbReference type="EMBL" id="JAYMYJ010000093">
    <property type="protein sequence ID" value="MEB4591282.1"/>
    <property type="molecule type" value="Genomic_DNA"/>
</dbReference>
<dbReference type="Gene3D" id="3.30.1330.60">
    <property type="entry name" value="OmpA-like domain"/>
    <property type="match status" value="1"/>
</dbReference>
<evidence type="ECO:0000256" key="1">
    <source>
        <dbReference type="PROSITE-ProRule" id="PRU00473"/>
    </source>
</evidence>
<dbReference type="InterPro" id="IPR017732">
    <property type="entry name" value="T4/T6SS_DotU"/>
</dbReference>
<accession>A0ABU6CWR4</accession>
<protein>
    <submittedName>
        <fullName evidence="5">Type IVB secretion system protein IcmH/DotU</fullName>
    </submittedName>
</protein>
<reference evidence="6" key="1">
    <citation type="submission" date="2023-07" db="EMBL/GenBank/DDBJ databases">
        <title>The carbon used by Thiothrix.</title>
        <authorList>
            <person name="Chen L."/>
        </authorList>
    </citation>
    <scope>NUCLEOTIDE SEQUENCE [LARGE SCALE GENOMIC DNA]</scope>
</reference>
<dbReference type="NCBIfam" id="TIGR03349">
    <property type="entry name" value="IV_VI_DotU"/>
    <property type="match status" value="1"/>
</dbReference>
<evidence type="ECO:0000313" key="6">
    <source>
        <dbReference type="Proteomes" id="UP001308005"/>
    </source>
</evidence>
<evidence type="ECO:0000256" key="3">
    <source>
        <dbReference type="SAM" id="Phobius"/>
    </source>
</evidence>
<keyword evidence="3" id="KW-1133">Transmembrane helix</keyword>
<evidence type="ECO:0000256" key="2">
    <source>
        <dbReference type="SAM" id="MobiDB-lite"/>
    </source>
</evidence>
<feature type="domain" description="OmpA-like" evidence="4">
    <location>
        <begin position="310"/>
        <end position="431"/>
    </location>
</feature>
<keyword evidence="6" id="KW-1185">Reference proteome</keyword>
<dbReference type="PROSITE" id="PS51123">
    <property type="entry name" value="OMPA_2"/>
    <property type="match status" value="1"/>
</dbReference>
<dbReference type="PANTHER" id="PTHR38033:SF1">
    <property type="entry name" value="DOTU FAMILY TYPE IV_VI SECRETION SYSTEM PROTEIN"/>
    <property type="match status" value="1"/>
</dbReference>
<keyword evidence="3" id="KW-0812">Transmembrane</keyword>
<proteinExistence type="predicted"/>
<feature type="transmembrane region" description="Helical" evidence="3">
    <location>
        <begin position="238"/>
        <end position="261"/>
    </location>
</feature>
<organism evidence="5 6">
    <name type="scientific">Candidatus Thiothrix phosphatis</name>
    <dbReference type="NCBI Taxonomy" id="3112415"/>
    <lineage>
        <taxon>Bacteria</taxon>
        <taxon>Pseudomonadati</taxon>
        <taxon>Pseudomonadota</taxon>
        <taxon>Gammaproteobacteria</taxon>
        <taxon>Thiotrichales</taxon>
        <taxon>Thiotrichaceae</taxon>
        <taxon>Thiothrix</taxon>
    </lineage>
</organism>
<dbReference type="InterPro" id="IPR036737">
    <property type="entry name" value="OmpA-like_sf"/>
</dbReference>
<name>A0ABU6CWR4_9GAMM</name>
<dbReference type="SUPFAM" id="SSF103088">
    <property type="entry name" value="OmpA-like"/>
    <property type="match status" value="1"/>
</dbReference>
<dbReference type="InterPro" id="IPR006665">
    <property type="entry name" value="OmpA-like"/>
</dbReference>
<dbReference type="Proteomes" id="UP001308005">
    <property type="component" value="Unassembled WGS sequence"/>
</dbReference>
<dbReference type="PANTHER" id="PTHR38033">
    <property type="entry name" value="MEMBRANE PROTEIN-RELATED"/>
    <property type="match status" value="1"/>
</dbReference>
<keyword evidence="1 3" id="KW-0472">Membrane</keyword>
<dbReference type="InterPro" id="IPR038522">
    <property type="entry name" value="T4/T6SS_DotU_sf"/>
</dbReference>
<dbReference type="NCBIfam" id="NF038228">
    <property type="entry name" value="IcmH_DotU_IVB"/>
    <property type="match status" value="1"/>
</dbReference>
<dbReference type="RefSeq" id="WP_324694774.1">
    <property type="nucleotide sequence ID" value="NZ_JAYMYJ010000093.1"/>
</dbReference>
<feature type="region of interest" description="Disordered" evidence="2">
    <location>
        <begin position="401"/>
        <end position="422"/>
    </location>
</feature>
<dbReference type="Gene3D" id="1.25.40.590">
    <property type="entry name" value="Type IV / VI secretion system, DotU"/>
    <property type="match status" value="1"/>
</dbReference>
<sequence>MTGDDDPFFSAGSDDRTVIRPIPGGRVQDIPKNTSVAFTGDVQAGPLERLGKLNPLESAASALLALAAKLYNRPSHPSPQRLKQQLSNEVRSFHTLAAQAGADRDTVQQASHALCTTLDEAIFNTPWGQQSGWTEQSLLSEFHGSVAGGEEFFFKLKEAGQNPAQNLHLLELMYVCLALGFQGRYRMAENGKAKLEQIQSWLAQLIRGQRGSSDKTLAPHWKGVKVQKTGFTRVIPLWVFYALAGGVLLAVFLGLLSMLAVQASPVKQRIDEIAFAGVAAPASPEQAPALKDLLAPDIRAGRVAVRDKDGKPIIELRGDQGLFASGRDTLVDEQRAALIGRVADALADKRFAAASFTVTGYTDNVPVSNRISFQDNRALSRARAQTVEKLLAQKQPALRLGVSGKGESNPIADNNTPEGRARNRRVEIVMD</sequence>
<comment type="caution">
    <text evidence="5">The sequence shown here is derived from an EMBL/GenBank/DDBJ whole genome shotgun (WGS) entry which is preliminary data.</text>
</comment>
<dbReference type="Pfam" id="PF09850">
    <property type="entry name" value="DotU"/>
    <property type="match status" value="1"/>
</dbReference>
<dbReference type="CDD" id="cd07185">
    <property type="entry name" value="OmpA_C-like"/>
    <property type="match status" value="1"/>
</dbReference>
<evidence type="ECO:0000313" key="5">
    <source>
        <dbReference type="EMBL" id="MEB4591282.1"/>
    </source>
</evidence>
<reference evidence="5 6" key="2">
    <citation type="submission" date="2024-01" db="EMBL/GenBank/DDBJ databases">
        <authorList>
            <person name="Xie X."/>
        </authorList>
    </citation>
    <scope>NUCLEOTIDE SEQUENCE [LARGE SCALE GENOMIC DNA]</scope>
    <source>
        <strain evidence="5">SCUT-1</strain>
    </source>
</reference>